<sequence>MTLQHRMSLSQPLQQVKTPPNQLRVTLAQQHAPMLPLLVQKP</sequence>
<dbReference type="AlphaFoldDB" id="A0A0E9QG20"/>
<reference evidence="1" key="1">
    <citation type="submission" date="2014-11" db="EMBL/GenBank/DDBJ databases">
        <authorList>
            <person name="Amaro Gonzalez C."/>
        </authorList>
    </citation>
    <scope>NUCLEOTIDE SEQUENCE</scope>
</reference>
<evidence type="ECO:0000313" key="1">
    <source>
        <dbReference type="EMBL" id="JAH15801.1"/>
    </source>
</evidence>
<accession>A0A0E9QG20</accession>
<proteinExistence type="predicted"/>
<name>A0A0E9QG20_ANGAN</name>
<protein>
    <submittedName>
        <fullName evidence="1">Uncharacterized protein</fullName>
    </submittedName>
</protein>
<organism evidence="1">
    <name type="scientific">Anguilla anguilla</name>
    <name type="common">European freshwater eel</name>
    <name type="synonym">Muraena anguilla</name>
    <dbReference type="NCBI Taxonomy" id="7936"/>
    <lineage>
        <taxon>Eukaryota</taxon>
        <taxon>Metazoa</taxon>
        <taxon>Chordata</taxon>
        <taxon>Craniata</taxon>
        <taxon>Vertebrata</taxon>
        <taxon>Euteleostomi</taxon>
        <taxon>Actinopterygii</taxon>
        <taxon>Neopterygii</taxon>
        <taxon>Teleostei</taxon>
        <taxon>Anguilliformes</taxon>
        <taxon>Anguillidae</taxon>
        <taxon>Anguilla</taxon>
    </lineage>
</organism>
<reference evidence="1" key="2">
    <citation type="journal article" date="2015" name="Fish Shellfish Immunol.">
        <title>Early steps in the European eel (Anguilla anguilla)-Vibrio vulnificus interaction in the gills: Role of the RtxA13 toxin.</title>
        <authorList>
            <person name="Callol A."/>
            <person name="Pajuelo D."/>
            <person name="Ebbesson L."/>
            <person name="Teles M."/>
            <person name="MacKenzie S."/>
            <person name="Amaro C."/>
        </authorList>
    </citation>
    <scope>NUCLEOTIDE SEQUENCE</scope>
</reference>
<dbReference type="EMBL" id="GBXM01092776">
    <property type="protein sequence ID" value="JAH15801.1"/>
    <property type="molecule type" value="Transcribed_RNA"/>
</dbReference>